<reference evidence="2" key="1">
    <citation type="submission" date="2014-05" db="EMBL/GenBank/DDBJ databases">
        <title>The genome and life-stage specific transcriptomes of Globodera pallida elucidate key aspects of plant parasitism by a cyst nematode.</title>
        <authorList>
            <person name="Cotton J.A."/>
            <person name="Lilley C.J."/>
            <person name="Jones L.M."/>
            <person name="Kikuchi T."/>
            <person name="Reid A.J."/>
            <person name="Thorpe P."/>
            <person name="Tsai I.J."/>
            <person name="Beasley H."/>
            <person name="Blok V."/>
            <person name="Cock P.J.A."/>
            <person name="Van den Akker S.E."/>
            <person name="Holroyd N."/>
            <person name="Hunt M."/>
            <person name="Mantelin S."/>
            <person name="Naghra H."/>
            <person name="Pain A."/>
            <person name="Palomares-Rius J.E."/>
            <person name="Zarowiecki M."/>
            <person name="Berriman M."/>
            <person name="Jones J.T."/>
            <person name="Urwin P.E."/>
        </authorList>
    </citation>
    <scope>NUCLEOTIDE SEQUENCE [LARGE SCALE GENOMIC DNA]</scope>
    <source>
        <strain evidence="2">Lindley</strain>
    </source>
</reference>
<keyword evidence="2" id="KW-1185">Reference proteome</keyword>
<dbReference type="WBParaSite" id="GPLIN_001468300">
    <property type="protein sequence ID" value="GPLIN_001468300"/>
    <property type="gene ID" value="GPLIN_001468300"/>
</dbReference>
<keyword evidence="1" id="KW-0812">Transmembrane</keyword>
<evidence type="ECO:0000313" key="2">
    <source>
        <dbReference type="Proteomes" id="UP000050741"/>
    </source>
</evidence>
<name>A0A183CP76_GLOPA</name>
<reference evidence="3" key="2">
    <citation type="submission" date="2016-06" db="UniProtKB">
        <authorList>
            <consortium name="WormBaseParasite"/>
        </authorList>
    </citation>
    <scope>IDENTIFICATION</scope>
</reference>
<sequence>MSRPKSHRANYYTEKSWWITRKARKLFMRFPSLEQFILLAFLFSMVAIPFTIKRNQLSRKRRELSDDEWADYKQRHNAVIEDRVKYGQHLYIPFYNSDSSQEQDEKAQKSFVDS</sequence>
<protein>
    <submittedName>
        <fullName evidence="3">Uncharacterized protein</fullName>
    </submittedName>
</protein>
<accession>A0A183CP76</accession>
<keyword evidence="1" id="KW-1133">Transmembrane helix</keyword>
<organism evidence="2 3">
    <name type="scientific">Globodera pallida</name>
    <name type="common">Potato cyst nematode worm</name>
    <name type="synonym">Heterodera pallida</name>
    <dbReference type="NCBI Taxonomy" id="36090"/>
    <lineage>
        <taxon>Eukaryota</taxon>
        <taxon>Metazoa</taxon>
        <taxon>Ecdysozoa</taxon>
        <taxon>Nematoda</taxon>
        <taxon>Chromadorea</taxon>
        <taxon>Rhabditida</taxon>
        <taxon>Tylenchina</taxon>
        <taxon>Tylenchomorpha</taxon>
        <taxon>Tylenchoidea</taxon>
        <taxon>Heteroderidae</taxon>
        <taxon>Heteroderinae</taxon>
        <taxon>Globodera</taxon>
    </lineage>
</organism>
<evidence type="ECO:0000313" key="3">
    <source>
        <dbReference type="WBParaSite" id="GPLIN_001468300"/>
    </source>
</evidence>
<proteinExistence type="predicted"/>
<dbReference type="Proteomes" id="UP000050741">
    <property type="component" value="Unassembled WGS sequence"/>
</dbReference>
<evidence type="ECO:0000256" key="1">
    <source>
        <dbReference type="SAM" id="Phobius"/>
    </source>
</evidence>
<dbReference type="AlphaFoldDB" id="A0A183CP76"/>
<keyword evidence="1" id="KW-0472">Membrane</keyword>
<feature type="transmembrane region" description="Helical" evidence="1">
    <location>
        <begin position="35"/>
        <end position="52"/>
    </location>
</feature>